<evidence type="ECO:0000259" key="2">
    <source>
        <dbReference type="PROSITE" id="PS50975"/>
    </source>
</evidence>
<dbReference type="AlphaFoldDB" id="Q0AXS7"/>
<organism evidence="3 4">
    <name type="scientific">Syntrophomonas wolfei subsp. wolfei (strain DSM 2245B / Goettingen)</name>
    <dbReference type="NCBI Taxonomy" id="335541"/>
    <lineage>
        <taxon>Bacteria</taxon>
        <taxon>Bacillati</taxon>
        <taxon>Bacillota</taxon>
        <taxon>Clostridia</taxon>
        <taxon>Eubacteriales</taxon>
        <taxon>Syntrophomonadaceae</taxon>
        <taxon>Syntrophomonas</taxon>
    </lineage>
</organism>
<gene>
    <name evidence="3" type="ordered locus">Swol_1168</name>
</gene>
<dbReference type="PROSITE" id="PS50975">
    <property type="entry name" value="ATP_GRASP"/>
    <property type="match status" value="1"/>
</dbReference>
<feature type="domain" description="ATP-grasp" evidence="2">
    <location>
        <begin position="207"/>
        <end position="440"/>
    </location>
</feature>
<dbReference type="Gene3D" id="3.30.470.20">
    <property type="entry name" value="ATP-grasp fold, B domain"/>
    <property type="match status" value="1"/>
</dbReference>
<evidence type="ECO:0000256" key="1">
    <source>
        <dbReference type="PROSITE-ProRule" id="PRU00409"/>
    </source>
</evidence>
<accession>Q0AXS7</accession>
<proteinExistence type="predicted"/>
<keyword evidence="1" id="KW-0067">ATP-binding</keyword>
<evidence type="ECO:0000313" key="4">
    <source>
        <dbReference type="Proteomes" id="UP000001968"/>
    </source>
</evidence>
<dbReference type="OrthoDB" id="1809801at2"/>
<dbReference type="eggNOG" id="COG0189">
    <property type="taxonomic scope" value="Bacteria"/>
</dbReference>
<dbReference type="HOGENOM" id="CLU_044334_0_0_9"/>
<evidence type="ECO:0000313" key="3">
    <source>
        <dbReference type="EMBL" id="ABI68477.1"/>
    </source>
</evidence>
<dbReference type="KEGG" id="swo:Swol_1168"/>
<dbReference type="STRING" id="335541.Swol_1168"/>
<dbReference type="InterPro" id="IPR026838">
    <property type="entry name" value="YheC/D"/>
</dbReference>
<dbReference type="GO" id="GO:0005524">
    <property type="term" value="F:ATP binding"/>
    <property type="evidence" value="ECO:0007669"/>
    <property type="project" value="UniProtKB-UniRule"/>
</dbReference>
<dbReference type="SUPFAM" id="SSF56059">
    <property type="entry name" value="Glutathione synthetase ATP-binding domain-like"/>
    <property type="match status" value="1"/>
</dbReference>
<dbReference type="Pfam" id="PF14398">
    <property type="entry name" value="ATPgrasp_YheCD"/>
    <property type="match status" value="1"/>
</dbReference>
<keyword evidence="1" id="KW-0547">Nucleotide-binding</keyword>
<dbReference type="GO" id="GO:0046872">
    <property type="term" value="F:metal ion binding"/>
    <property type="evidence" value="ECO:0007669"/>
    <property type="project" value="InterPro"/>
</dbReference>
<name>Q0AXS7_SYNWW</name>
<keyword evidence="4" id="KW-1185">Reference proteome</keyword>
<dbReference type="Proteomes" id="UP000001968">
    <property type="component" value="Chromosome"/>
</dbReference>
<reference evidence="4" key="1">
    <citation type="journal article" date="2010" name="Environ. Microbiol.">
        <title>The genome of Syntrophomonas wolfei: new insights into syntrophic metabolism and biohydrogen production.</title>
        <authorList>
            <person name="Sieber J.R."/>
            <person name="Sims D.R."/>
            <person name="Han C."/>
            <person name="Kim E."/>
            <person name="Lykidis A."/>
            <person name="Lapidus A.L."/>
            <person name="McDonnald E."/>
            <person name="Rohlin L."/>
            <person name="Culley D.E."/>
            <person name="Gunsalus R."/>
            <person name="McInerney M.J."/>
        </authorList>
    </citation>
    <scope>NUCLEOTIDE SEQUENCE [LARGE SCALE GENOMIC DNA]</scope>
    <source>
        <strain evidence="4">DSM 2245B / Goettingen</strain>
    </source>
</reference>
<dbReference type="InterPro" id="IPR011761">
    <property type="entry name" value="ATP-grasp"/>
</dbReference>
<dbReference type="RefSeq" id="WP_011640580.1">
    <property type="nucleotide sequence ID" value="NC_008346.1"/>
</dbReference>
<dbReference type="EMBL" id="CP000448">
    <property type="protein sequence ID" value="ABI68477.1"/>
    <property type="molecule type" value="Genomic_DNA"/>
</dbReference>
<sequence>MNTVGIIYISRDLMRKLSLPAQSEVRVRVGNLVINSKLVIQDLKKKSYMLSPSLARALYIKKRKRMKLRYDQRENIIHLGPTIGILSTFLPNRGEYDPLSMHAELIFLSNISKTLAGQTYVFTPGSINWSNNTARGYVYKQLTPDRGVWIANVYPLPDVVYDRIPSRSSEARSLIRNTKNRLCQLPYLKYFNPSFLNKWKVYQLLINDPSLHPYMPETRVLTAENLKDLLAKYNIIFLKPANGSLGKGIIKIKRDEKGTLHYVTSGRRKIRSSADSVAELMKKTRDYRGNRAYIAQQGILLASYKGSPFDLRIVYQKNALGVWQTSKSFVRVAPRGSSVSNLASGGRVEKTKHVLKYLYKKSTVVEEKNLQIKRLCQRVAETLEKASQDNYGELGLDIGLDKNGSPWLIEVNSKPRKTTESEVSQVIVKNTFRRPLEYSAYLAGF</sequence>
<protein>
    <submittedName>
        <fullName evidence="3">YheD</fullName>
    </submittedName>
</protein>